<accession>A0A9P6T5W4</accession>
<feature type="non-terminal residue" evidence="1">
    <location>
        <position position="1"/>
    </location>
</feature>
<reference evidence="1" key="1">
    <citation type="submission" date="2013-11" db="EMBL/GenBank/DDBJ databases">
        <title>Genome sequence of the fusiform rust pathogen reveals effectors for host alternation and coevolution with pine.</title>
        <authorList>
            <consortium name="DOE Joint Genome Institute"/>
            <person name="Smith K."/>
            <person name="Pendleton A."/>
            <person name="Kubisiak T."/>
            <person name="Anderson C."/>
            <person name="Salamov A."/>
            <person name="Aerts A."/>
            <person name="Riley R."/>
            <person name="Clum A."/>
            <person name="Lindquist E."/>
            <person name="Ence D."/>
            <person name="Campbell M."/>
            <person name="Kronenberg Z."/>
            <person name="Feau N."/>
            <person name="Dhillon B."/>
            <person name="Hamelin R."/>
            <person name="Burleigh J."/>
            <person name="Smith J."/>
            <person name="Yandell M."/>
            <person name="Nelson C."/>
            <person name="Grigoriev I."/>
            <person name="Davis J."/>
        </authorList>
    </citation>
    <scope>NUCLEOTIDE SEQUENCE</scope>
    <source>
        <strain evidence="1">G11</strain>
    </source>
</reference>
<comment type="caution">
    <text evidence="1">The sequence shown here is derived from an EMBL/GenBank/DDBJ whole genome shotgun (WGS) entry which is preliminary data.</text>
</comment>
<dbReference type="AlphaFoldDB" id="A0A9P6T5W4"/>
<evidence type="ECO:0000313" key="1">
    <source>
        <dbReference type="EMBL" id="KAG0139975.1"/>
    </source>
</evidence>
<proteinExistence type="predicted"/>
<evidence type="ECO:0000313" key="2">
    <source>
        <dbReference type="Proteomes" id="UP000886653"/>
    </source>
</evidence>
<organism evidence="1 2">
    <name type="scientific">Cronartium quercuum f. sp. fusiforme G11</name>
    <dbReference type="NCBI Taxonomy" id="708437"/>
    <lineage>
        <taxon>Eukaryota</taxon>
        <taxon>Fungi</taxon>
        <taxon>Dikarya</taxon>
        <taxon>Basidiomycota</taxon>
        <taxon>Pucciniomycotina</taxon>
        <taxon>Pucciniomycetes</taxon>
        <taxon>Pucciniales</taxon>
        <taxon>Coleosporiaceae</taxon>
        <taxon>Cronartium</taxon>
    </lineage>
</organism>
<sequence>DLEISQLEAEAEVPQLSNLSTMSKHTTDARLMLSRPRPGRAHTTLLPCSNMTFSGCGSMLYPIGVFPTPIVFPHPQGNTRIQAEFVVIENAK</sequence>
<feature type="non-terminal residue" evidence="1">
    <location>
        <position position="92"/>
    </location>
</feature>
<dbReference type="Proteomes" id="UP000886653">
    <property type="component" value="Unassembled WGS sequence"/>
</dbReference>
<dbReference type="EMBL" id="MU167493">
    <property type="protein sequence ID" value="KAG0139975.1"/>
    <property type="molecule type" value="Genomic_DNA"/>
</dbReference>
<gene>
    <name evidence="1" type="ORF">CROQUDRAFT_21492</name>
</gene>
<keyword evidence="2" id="KW-1185">Reference proteome</keyword>
<name>A0A9P6T5W4_9BASI</name>
<protein>
    <submittedName>
        <fullName evidence="1">Uncharacterized protein</fullName>
    </submittedName>
</protein>